<gene>
    <name evidence="1" type="ORF">CCACVL1_29568</name>
</gene>
<dbReference type="Gramene" id="OMO51825">
    <property type="protein sequence ID" value="OMO51825"/>
    <property type="gene ID" value="CCACVL1_29568"/>
</dbReference>
<evidence type="ECO:0000313" key="1">
    <source>
        <dbReference type="EMBL" id="OMO51825.1"/>
    </source>
</evidence>
<name>A0A1R3G168_COCAP</name>
<proteinExistence type="predicted"/>
<organism evidence="1 2">
    <name type="scientific">Corchorus capsularis</name>
    <name type="common">Jute</name>
    <dbReference type="NCBI Taxonomy" id="210143"/>
    <lineage>
        <taxon>Eukaryota</taxon>
        <taxon>Viridiplantae</taxon>
        <taxon>Streptophyta</taxon>
        <taxon>Embryophyta</taxon>
        <taxon>Tracheophyta</taxon>
        <taxon>Spermatophyta</taxon>
        <taxon>Magnoliopsida</taxon>
        <taxon>eudicotyledons</taxon>
        <taxon>Gunneridae</taxon>
        <taxon>Pentapetalae</taxon>
        <taxon>rosids</taxon>
        <taxon>malvids</taxon>
        <taxon>Malvales</taxon>
        <taxon>Malvaceae</taxon>
        <taxon>Grewioideae</taxon>
        <taxon>Apeibeae</taxon>
        <taxon>Corchorus</taxon>
    </lineage>
</organism>
<reference evidence="1 2" key="1">
    <citation type="submission" date="2013-09" db="EMBL/GenBank/DDBJ databases">
        <title>Corchorus capsularis genome sequencing.</title>
        <authorList>
            <person name="Alam M."/>
            <person name="Haque M.S."/>
            <person name="Islam M.S."/>
            <person name="Emdad E.M."/>
            <person name="Islam M.M."/>
            <person name="Ahmed B."/>
            <person name="Halim A."/>
            <person name="Hossen Q.M.M."/>
            <person name="Hossain M.Z."/>
            <person name="Ahmed R."/>
            <person name="Khan M.M."/>
            <person name="Islam R."/>
            <person name="Rashid M.M."/>
            <person name="Khan S.A."/>
            <person name="Rahman M.S."/>
            <person name="Alam M."/>
        </authorList>
    </citation>
    <scope>NUCLEOTIDE SEQUENCE [LARGE SCALE GENOMIC DNA]</scope>
    <source>
        <strain evidence="2">cv. CVL-1</strain>
        <tissue evidence="1">Whole seedling</tissue>
    </source>
</reference>
<keyword evidence="2" id="KW-1185">Reference proteome</keyword>
<dbReference type="EMBL" id="AWWV01015684">
    <property type="protein sequence ID" value="OMO51825.1"/>
    <property type="molecule type" value="Genomic_DNA"/>
</dbReference>
<protein>
    <submittedName>
        <fullName evidence="1">Uncharacterized protein</fullName>
    </submittedName>
</protein>
<comment type="caution">
    <text evidence="1">The sequence shown here is derived from an EMBL/GenBank/DDBJ whole genome shotgun (WGS) entry which is preliminary data.</text>
</comment>
<dbReference type="Proteomes" id="UP000188268">
    <property type="component" value="Unassembled WGS sequence"/>
</dbReference>
<evidence type="ECO:0000313" key="2">
    <source>
        <dbReference type="Proteomes" id="UP000188268"/>
    </source>
</evidence>
<accession>A0A1R3G168</accession>
<dbReference type="AlphaFoldDB" id="A0A1R3G168"/>
<sequence>MASKQKQLKFALPSLNRKNLIST</sequence>
<feature type="non-terminal residue" evidence="1">
    <location>
        <position position="23"/>
    </location>
</feature>